<evidence type="ECO:0000256" key="6">
    <source>
        <dbReference type="ARBA" id="ARBA00022801"/>
    </source>
</evidence>
<feature type="domain" description="Reverse transcriptase/retrotransposon-derived protein RNase H-like" evidence="9">
    <location>
        <begin position="870"/>
        <end position="922"/>
    </location>
</feature>
<keyword evidence="11" id="KW-1185">Reference proteome</keyword>
<dbReference type="GO" id="GO:0003964">
    <property type="term" value="F:RNA-directed DNA polymerase activity"/>
    <property type="evidence" value="ECO:0007669"/>
    <property type="project" value="UniProtKB-KW"/>
</dbReference>
<dbReference type="InterPro" id="IPR000477">
    <property type="entry name" value="RT_dom"/>
</dbReference>
<accession>A0A507DNC3</accession>
<evidence type="ECO:0000256" key="3">
    <source>
        <dbReference type="ARBA" id="ARBA00022695"/>
    </source>
</evidence>
<dbReference type="AlphaFoldDB" id="A0A507DNC3"/>
<comment type="caution">
    <text evidence="10">The sequence shown here is derived from an EMBL/GenBank/DDBJ whole genome shotgun (WGS) entry which is preliminary data.</text>
</comment>
<evidence type="ECO:0000256" key="2">
    <source>
        <dbReference type="ARBA" id="ARBA00022679"/>
    </source>
</evidence>
<name>A0A507DNC3_9FUNG</name>
<dbReference type="FunFam" id="3.10.10.10:FF:000007">
    <property type="entry name" value="Retrovirus-related Pol polyprotein from transposon 17.6-like Protein"/>
    <property type="match status" value="1"/>
</dbReference>
<dbReference type="Pfam" id="PF17919">
    <property type="entry name" value="RT_RNaseH_2"/>
    <property type="match status" value="1"/>
</dbReference>
<dbReference type="InterPro" id="IPR043502">
    <property type="entry name" value="DNA/RNA_pol_sf"/>
</dbReference>
<dbReference type="SUPFAM" id="SSF56672">
    <property type="entry name" value="DNA/RNA polymerases"/>
    <property type="match status" value="1"/>
</dbReference>
<keyword evidence="3" id="KW-0548">Nucleotidyltransferase</keyword>
<dbReference type="PANTHER" id="PTHR24559">
    <property type="entry name" value="TRANSPOSON TY3-I GAG-POL POLYPROTEIN"/>
    <property type="match status" value="1"/>
</dbReference>
<dbReference type="CDD" id="cd01647">
    <property type="entry name" value="RT_LTR"/>
    <property type="match status" value="1"/>
</dbReference>
<dbReference type="Gene3D" id="2.40.70.10">
    <property type="entry name" value="Acid Proteases"/>
    <property type="match status" value="1"/>
</dbReference>
<feature type="domain" description="Reverse transcriptase" evidence="8">
    <location>
        <begin position="725"/>
        <end position="849"/>
    </location>
</feature>
<dbReference type="InterPro" id="IPR041577">
    <property type="entry name" value="RT_RNaseH_2"/>
</dbReference>
<protein>
    <recommendedName>
        <fullName evidence="12">Reverse transcriptase domain-containing protein</fullName>
    </recommendedName>
</protein>
<proteinExistence type="predicted"/>
<keyword evidence="6" id="KW-0378">Hydrolase</keyword>
<evidence type="ECO:0000259" key="9">
    <source>
        <dbReference type="Pfam" id="PF17919"/>
    </source>
</evidence>
<keyword evidence="2" id="KW-0808">Transferase</keyword>
<dbReference type="EMBL" id="QEAQ01000330">
    <property type="protein sequence ID" value="TPX52745.1"/>
    <property type="molecule type" value="Genomic_DNA"/>
</dbReference>
<evidence type="ECO:0000313" key="11">
    <source>
        <dbReference type="Proteomes" id="UP000318582"/>
    </source>
</evidence>
<keyword evidence="5" id="KW-0255">Endonuclease</keyword>
<organism evidence="10 11">
    <name type="scientific">Powellomyces hirtus</name>
    <dbReference type="NCBI Taxonomy" id="109895"/>
    <lineage>
        <taxon>Eukaryota</taxon>
        <taxon>Fungi</taxon>
        <taxon>Fungi incertae sedis</taxon>
        <taxon>Chytridiomycota</taxon>
        <taxon>Chytridiomycota incertae sedis</taxon>
        <taxon>Chytridiomycetes</taxon>
        <taxon>Spizellomycetales</taxon>
        <taxon>Powellomycetaceae</taxon>
        <taxon>Powellomyces</taxon>
    </lineage>
</organism>
<dbReference type="GO" id="GO:0004519">
    <property type="term" value="F:endonuclease activity"/>
    <property type="evidence" value="ECO:0007669"/>
    <property type="project" value="UniProtKB-KW"/>
</dbReference>
<dbReference type="InterPro" id="IPR053134">
    <property type="entry name" value="RNA-dir_DNA_polymerase"/>
</dbReference>
<evidence type="ECO:0000256" key="1">
    <source>
        <dbReference type="ARBA" id="ARBA00022670"/>
    </source>
</evidence>
<keyword evidence="4" id="KW-0540">Nuclease</keyword>
<evidence type="ECO:0000313" key="10">
    <source>
        <dbReference type="EMBL" id="TPX52745.1"/>
    </source>
</evidence>
<dbReference type="Pfam" id="PF00078">
    <property type="entry name" value="RVT_1"/>
    <property type="match status" value="1"/>
</dbReference>
<reference evidence="10 11" key="1">
    <citation type="journal article" date="2019" name="Sci. Rep.">
        <title>Comparative genomics of chytrid fungi reveal insights into the obligate biotrophic and pathogenic lifestyle of Synchytrium endobioticum.</title>
        <authorList>
            <person name="van de Vossenberg B.T.L.H."/>
            <person name="Warris S."/>
            <person name="Nguyen H.D.T."/>
            <person name="van Gent-Pelzer M.P.E."/>
            <person name="Joly D.L."/>
            <person name="van de Geest H.C."/>
            <person name="Bonants P.J.M."/>
            <person name="Smith D.S."/>
            <person name="Levesque C.A."/>
            <person name="van der Lee T.A.J."/>
        </authorList>
    </citation>
    <scope>NUCLEOTIDE SEQUENCE [LARGE SCALE GENOMIC DNA]</scope>
    <source>
        <strain evidence="10 11">CBS 809.83</strain>
    </source>
</reference>
<dbReference type="InterPro" id="IPR021109">
    <property type="entry name" value="Peptidase_aspartic_dom_sf"/>
</dbReference>
<sequence length="942" mass="106183">MAAPGPAAWTLPAVGPAPQNSDRLSELTLQTTLIANTKTIPYFSGEHNMELIDLFVTTNVRACNHLVTAHTGIGYNEFNYFDKYAVTNMNPSVVAWHTGIMNPLRVRPVAPTEGVAAWWAAQFYQRWMPRNVTSRLHQEMAALSLGNSLEDYIRKLERYRHLETIAVRANGNATERFLLEGEMIDLFCAGLLCNSTYGLYLVQALQNFMTMSLTIGQPVTWPVAVICVRNAAAASRNLVDGYLTTPARTQAKTPTRSHPYSGIEQGLVPLDGHFNNPHRLLLEDQQPKHRLPNNLFLRHLGEDLPCQLQLRLHNELPHADPHSPELRVLPRRQRNVGTPCSASDADEQTIRSKIVLPKETSTARRLKNQLLAVATRSDKSIESAELKPTKKIKNLRIFWTAGNRDRNPTSIRQIDLRTRLQPGKASSALTWVFRVKIGTEPIIALLDTGCNTTVVQDPVANKRKFEKRPFNKPYDIDTAGAGQTIRITSFMTQLIQIFNNTSQNYDPVASFHFEIAPIGIPLILGLPFFEAIGTFTCITIERPHRILFTLDGKTFNCSSLPSKRHTQSPDSFIRKAQTFTIHGAAKDVKRERQKPFQSIAAVSTKRFNKQLQHKQYHEAFAIHIRANTEKNKTKTEPSWPKFLDSVLQRFKNTLFKETDDLPPDCGNNNFHVDIVPGSKPVFQALRPISQDQLGELRKQLDHLLLKGWIQHSKSPWGASVVFAVKKTGGIRVCWDYRRLNAIMIKDCTPLPNLREMRNQLLGAHFYTLIDLKDAYHQLLIAPEDREKTAIHTRFGLFEYVLMPFGLCNAPGAFQRLMNQVLGDLYNIYVICYLDDIFIFSPNPSKHRQDRDAEIAAPLSALQGVKSAFEWTAKEQKAFDALKAAVTSAPVLATFNLDQPIYVHTDSSGYAISGWLGQTDNGEPLPMPLPIHRVRAMEKLPVG</sequence>
<gene>
    <name evidence="10" type="ORF">PhCBS80983_g06458</name>
</gene>
<dbReference type="Gene3D" id="3.10.10.10">
    <property type="entry name" value="HIV Type 1 Reverse Transcriptase, subunit A, domain 1"/>
    <property type="match status" value="1"/>
</dbReference>
<dbReference type="SUPFAM" id="SSF50630">
    <property type="entry name" value="Acid proteases"/>
    <property type="match status" value="1"/>
</dbReference>
<evidence type="ECO:0000256" key="5">
    <source>
        <dbReference type="ARBA" id="ARBA00022759"/>
    </source>
</evidence>
<dbReference type="Gene3D" id="3.30.70.270">
    <property type="match status" value="2"/>
</dbReference>
<dbReference type="CDD" id="cd00303">
    <property type="entry name" value="retropepsin_like"/>
    <property type="match status" value="1"/>
</dbReference>
<dbReference type="STRING" id="109895.A0A507DNC3"/>
<dbReference type="InterPro" id="IPR043128">
    <property type="entry name" value="Rev_trsase/Diguanyl_cyclase"/>
</dbReference>
<dbReference type="Proteomes" id="UP000318582">
    <property type="component" value="Unassembled WGS sequence"/>
</dbReference>
<dbReference type="PANTHER" id="PTHR24559:SF444">
    <property type="entry name" value="REVERSE TRANSCRIPTASE DOMAIN-CONTAINING PROTEIN"/>
    <property type="match status" value="1"/>
</dbReference>
<evidence type="ECO:0000259" key="8">
    <source>
        <dbReference type="Pfam" id="PF00078"/>
    </source>
</evidence>
<keyword evidence="7" id="KW-0695">RNA-directed DNA polymerase</keyword>
<evidence type="ECO:0008006" key="12">
    <source>
        <dbReference type="Google" id="ProtNLM"/>
    </source>
</evidence>
<keyword evidence="1" id="KW-0645">Protease</keyword>
<dbReference type="GO" id="GO:0008233">
    <property type="term" value="F:peptidase activity"/>
    <property type="evidence" value="ECO:0007669"/>
    <property type="project" value="UniProtKB-KW"/>
</dbReference>
<evidence type="ECO:0000256" key="4">
    <source>
        <dbReference type="ARBA" id="ARBA00022722"/>
    </source>
</evidence>
<dbReference type="GO" id="GO:0006508">
    <property type="term" value="P:proteolysis"/>
    <property type="evidence" value="ECO:0007669"/>
    <property type="project" value="UniProtKB-KW"/>
</dbReference>
<evidence type="ECO:0000256" key="7">
    <source>
        <dbReference type="ARBA" id="ARBA00022918"/>
    </source>
</evidence>